<evidence type="ECO:0000259" key="3">
    <source>
        <dbReference type="PROSITE" id="PS50846"/>
    </source>
</evidence>
<feature type="domain" description="HMA" evidence="3">
    <location>
        <begin position="47"/>
        <end position="113"/>
    </location>
</feature>
<dbReference type="Pfam" id="PF00403">
    <property type="entry name" value="HMA"/>
    <property type="match status" value="1"/>
</dbReference>
<evidence type="ECO:0000313" key="5">
    <source>
        <dbReference type="Proteomes" id="UP000182652"/>
    </source>
</evidence>
<dbReference type="InterPro" id="IPR036163">
    <property type="entry name" value="HMA_dom_sf"/>
</dbReference>
<reference evidence="4 5" key="1">
    <citation type="submission" date="2016-10" db="EMBL/GenBank/DDBJ databases">
        <authorList>
            <person name="de Groot N.N."/>
        </authorList>
    </citation>
    <scope>NUCLEOTIDE SEQUENCE [LARGE SCALE GENOMIC DNA]</scope>
    <source>
        <strain evidence="4 5">DSM 10495</strain>
    </source>
</reference>
<dbReference type="CDD" id="cd00371">
    <property type="entry name" value="HMA"/>
    <property type="match status" value="1"/>
</dbReference>
<name>A0A1H4LDD6_9MICC</name>
<dbReference type="SUPFAM" id="SSF55008">
    <property type="entry name" value="HMA, heavy metal-associated domain"/>
    <property type="match status" value="1"/>
</dbReference>
<dbReference type="EMBL" id="FNSN01000003">
    <property type="protein sequence ID" value="SEB68727.1"/>
    <property type="molecule type" value="Genomic_DNA"/>
</dbReference>
<dbReference type="PROSITE" id="PS50846">
    <property type="entry name" value="HMA_2"/>
    <property type="match status" value="1"/>
</dbReference>
<dbReference type="STRING" id="156980.SAMN04489745_0967"/>
<evidence type="ECO:0000256" key="2">
    <source>
        <dbReference type="SAM" id="MobiDB-lite"/>
    </source>
</evidence>
<dbReference type="RefSeq" id="WP_074784033.1">
    <property type="nucleotide sequence ID" value="NZ_FNSN01000003.1"/>
</dbReference>
<sequence length="115" mass="11681">MCDSELRNTLTLTPVQDSSCACCAPAAPSLSTDAPETAPQQTRPEAQTLDVGVDGLSCGSCVRKVEAALSALDGVESSSIELVPGGTSRLRVSGTAGLSAVRDAVASTGYHLSER</sequence>
<dbReference type="AlphaFoldDB" id="A0A1H4LDD6"/>
<keyword evidence="5" id="KW-1185">Reference proteome</keyword>
<dbReference type="GO" id="GO:0046872">
    <property type="term" value="F:metal ion binding"/>
    <property type="evidence" value="ECO:0007669"/>
    <property type="project" value="UniProtKB-KW"/>
</dbReference>
<feature type="region of interest" description="Disordered" evidence="2">
    <location>
        <begin position="27"/>
        <end position="47"/>
    </location>
</feature>
<evidence type="ECO:0000256" key="1">
    <source>
        <dbReference type="ARBA" id="ARBA00022723"/>
    </source>
</evidence>
<feature type="compositionally biased region" description="Polar residues" evidence="2">
    <location>
        <begin position="30"/>
        <end position="45"/>
    </location>
</feature>
<dbReference type="PROSITE" id="PS01047">
    <property type="entry name" value="HMA_1"/>
    <property type="match status" value="1"/>
</dbReference>
<dbReference type="InterPro" id="IPR006121">
    <property type="entry name" value="HMA_dom"/>
</dbReference>
<evidence type="ECO:0000313" key="4">
    <source>
        <dbReference type="EMBL" id="SEB68727.1"/>
    </source>
</evidence>
<accession>A0A1H4LDD6</accession>
<dbReference type="InterPro" id="IPR017969">
    <property type="entry name" value="Heavy-metal-associated_CS"/>
</dbReference>
<dbReference type="Gene3D" id="3.30.70.100">
    <property type="match status" value="1"/>
</dbReference>
<keyword evidence="1" id="KW-0479">Metal-binding</keyword>
<proteinExistence type="predicted"/>
<protein>
    <submittedName>
        <fullName evidence="4">Copper chaperone CopZ</fullName>
    </submittedName>
</protein>
<gene>
    <name evidence="4" type="ORF">SAMN04489745_0967</name>
</gene>
<organism evidence="4 5">
    <name type="scientific">Arthrobacter woluwensis</name>
    <dbReference type="NCBI Taxonomy" id="156980"/>
    <lineage>
        <taxon>Bacteria</taxon>
        <taxon>Bacillati</taxon>
        <taxon>Actinomycetota</taxon>
        <taxon>Actinomycetes</taxon>
        <taxon>Micrococcales</taxon>
        <taxon>Micrococcaceae</taxon>
        <taxon>Arthrobacter</taxon>
    </lineage>
</organism>
<dbReference type="Proteomes" id="UP000182652">
    <property type="component" value="Unassembled WGS sequence"/>
</dbReference>